<dbReference type="AlphaFoldDB" id="A0A3B1CXX9"/>
<reference evidence="1" key="1">
    <citation type="submission" date="2018-06" db="EMBL/GenBank/DDBJ databases">
        <authorList>
            <person name="Zhirakovskaya E."/>
        </authorList>
    </citation>
    <scope>NUCLEOTIDE SEQUENCE</scope>
</reference>
<evidence type="ECO:0000313" key="1">
    <source>
        <dbReference type="EMBL" id="VAX31391.1"/>
    </source>
</evidence>
<gene>
    <name evidence="1" type="ORF">MNBD_NITROSPINAE05-448</name>
</gene>
<organism evidence="1">
    <name type="scientific">hydrothermal vent metagenome</name>
    <dbReference type="NCBI Taxonomy" id="652676"/>
    <lineage>
        <taxon>unclassified sequences</taxon>
        <taxon>metagenomes</taxon>
        <taxon>ecological metagenomes</taxon>
    </lineage>
</organism>
<accession>A0A3B1CXX9</accession>
<name>A0A3B1CXX9_9ZZZZ</name>
<proteinExistence type="predicted"/>
<protein>
    <submittedName>
        <fullName evidence="1">Uncharacterized protein</fullName>
    </submittedName>
</protein>
<sequence>MTRVLTEAGLDILNLESDVAGTNKNPLYIMNIEGVAVNGIPALNKALKTLDCGEDVEVHLSEIDILRG</sequence>
<dbReference type="EMBL" id="UOGG01000154">
    <property type="protein sequence ID" value="VAX31391.1"/>
    <property type="molecule type" value="Genomic_DNA"/>
</dbReference>